<feature type="transmembrane region" description="Helical" evidence="9">
    <location>
        <begin position="229"/>
        <end position="250"/>
    </location>
</feature>
<keyword evidence="6 9" id="KW-1133">Transmembrane helix</keyword>
<comment type="similarity">
    <text evidence="8">Belongs to the binding-protein-dependent transport system permease family. LivHM subfamily.</text>
</comment>
<feature type="transmembrane region" description="Helical" evidence="9">
    <location>
        <begin position="257"/>
        <end position="276"/>
    </location>
</feature>
<feature type="transmembrane region" description="Helical" evidence="9">
    <location>
        <begin position="61"/>
        <end position="83"/>
    </location>
</feature>
<accession>A0A2A4Z1X1</accession>
<dbReference type="GO" id="GO:0022857">
    <property type="term" value="F:transmembrane transporter activity"/>
    <property type="evidence" value="ECO:0007669"/>
    <property type="project" value="InterPro"/>
</dbReference>
<sequence>MNFIELIIQGILLGGLYALFAAGLSLIFGIMRLVNIAHGDFIILSAYIAYLVISYTGVHPFIALLLVIPIMSMLGYMIQRYILNRTMGDDILPPLLVTFGLAVIIQNTLLTTFSTNTHRLTAGNIDTASVGILDMHFGLLPILTFFVAIIIIFGLELLFSYTKIGRAFRATSDDREMASAIGINTKHVFALAMALCFCVISVAGVLLAIRSSFDPFSGPARLIYGFEAVIIGGLGSLWGTLVGGIILGIAQIFGAHISPSFQILAGHLAFFIILAVRPKGLFSKVE</sequence>
<evidence type="ECO:0000256" key="3">
    <source>
        <dbReference type="ARBA" id="ARBA00022475"/>
    </source>
</evidence>
<evidence type="ECO:0000256" key="2">
    <source>
        <dbReference type="ARBA" id="ARBA00022448"/>
    </source>
</evidence>
<reference key="1">
    <citation type="submission" date="2017-08" db="EMBL/GenBank/DDBJ databases">
        <title>A dynamic microbial community with high functional redundancy inhabits the cold, oxic subseafloor aquifer.</title>
        <authorList>
            <person name="Tully B.J."/>
            <person name="Wheat C.G."/>
            <person name="Glazer B.T."/>
            <person name="Huber J.A."/>
        </authorList>
    </citation>
    <scope>NUCLEOTIDE SEQUENCE [LARGE SCALE GENOMIC DNA]</scope>
</reference>
<dbReference type="Pfam" id="PF02653">
    <property type="entry name" value="BPD_transp_2"/>
    <property type="match status" value="1"/>
</dbReference>
<dbReference type="PANTHER" id="PTHR11795">
    <property type="entry name" value="BRANCHED-CHAIN AMINO ACID TRANSPORT SYSTEM PERMEASE PROTEIN LIVH"/>
    <property type="match status" value="1"/>
</dbReference>
<comment type="subcellular location">
    <subcellularLocation>
        <location evidence="1">Cell membrane</location>
        <topology evidence="1">Multi-pass membrane protein</topology>
    </subcellularLocation>
</comment>
<keyword evidence="3" id="KW-1003">Cell membrane</keyword>
<dbReference type="PANTHER" id="PTHR11795:SF445">
    <property type="entry name" value="AMINO ACID ABC TRANSPORTER PERMEASE PROTEIN"/>
    <property type="match status" value="1"/>
</dbReference>
<organism evidence="10">
    <name type="scientific">OCS116 cluster bacterium</name>
    <dbReference type="NCBI Taxonomy" id="2030921"/>
    <lineage>
        <taxon>Bacteria</taxon>
        <taxon>Pseudomonadati</taxon>
        <taxon>Pseudomonadota</taxon>
        <taxon>Alphaproteobacteria</taxon>
        <taxon>OCS116 cluster</taxon>
    </lineage>
</organism>
<keyword evidence="5" id="KW-0029">Amino-acid transport</keyword>
<evidence type="ECO:0000256" key="6">
    <source>
        <dbReference type="ARBA" id="ARBA00022989"/>
    </source>
</evidence>
<keyword evidence="7 9" id="KW-0472">Membrane</keyword>
<evidence type="ECO:0000256" key="4">
    <source>
        <dbReference type="ARBA" id="ARBA00022692"/>
    </source>
</evidence>
<evidence type="ECO:0000256" key="5">
    <source>
        <dbReference type="ARBA" id="ARBA00022970"/>
    </source>
</evidence>
<evidence type="ECO:0000256" key="7">
    <source>
        <dbReference type="ARBA" id="ARBA00023136"/>
    </source>
</evidence>
<dbReference type="GO" id="GO:0005886">
    <property type="term" value="C:plasma membrane"/>
    <property type="evidence" value="ECO:0007669"/>
    <property type="project" value="UniProtKB-SubCell"/>
</dbReference>
<dbReference type="EMBL" id="NVUS01000011">
    <property type="protein sequence ID" value="PCJ00568.1"/>
    <property type="molecule type" value="Genomic_DNA"/>
</dbReference>
<dbReference type="CDD" id="cd06582">
    <property type="entry name" value="TM_PBP1_LivH_like"/>
    <property type="match status" value="1"/>
</dbReference>
<dbReference type="InterPro" id="IPR052157">
    <property type="entry name" value="BCAA_transport_permease"/>
</dbReference>
<evidence type="ECO:0000256" key="9">
    <source>
        <dbReference type="SAM" id="Phobius"/>
    </source>
</evidence>
<keyword evidence="4 9" id="KW-0812">Transmembrane</keyword>
<feature type="transmembrane region" description="Helical" evidence="9">
    <location>
        <begin position="135"/>
        <end position="159"/>
    </location>
</feature>
<dbReference type="InterPro" id="IPR001851">
    <property type="entry name" value="ABC_transp_permease"/>
</dbReference>
<feature type="transmembrane region" description="Helical" evidence="9">
    <location>
        <begin position="36"/>
        <end position="55"/>
    </location>
</feature>
<comment type="caution">
    <text evidence="10">The sequence shown here is derived from an EMBL/GenBank/DDBJ whole genome shotgun (WGS) entry which is preliminary data.</text>
</comment>
<reference evidence="10" key="2">
    <citation type="journal article" date="2018" name="ISME J.">
        <title>A dynamic microbial community with high functional redundancy inhabits the cold, oxic subseafloor aquifer.</title>
        <authorList>
            <person name="Tully B.J."/>
            <person name="Wheat C.G."/>
            <person name="Glazer B.T."/>
            <person name="Huber J.A."/>
        </authorList>
    </citation>
    <scope>NUCLEOTIDE SEQUENCE</scope>
    <source>
        <strain evidence="10">NORP83</strain>
    </source>
</reference>
<proteinExistence type="inferred from homology"/>
<protein>
    <submittedName>
        <fullName evidence="10">Branched-chain amino acid ABC transporter permease</fullName>
    </submittedName>
</protein>
<evidence type="ECO:0000256" key="8">
    <source>
        <dbReference type="ARBA" id="ARBA00037998"/>
    </source>
</evidence>
<feature type="transmembrane region" description="Helical" evidence="9">
    <location>
        <begin position="95"/>
        <end position="115"/>
    </location>
</feature>
<evidence type="ECO:0000313" key="10">
    <source>
        <dbReference type="EMBL" id="PCJ00568.1"/>
    </source>
</evidence>
<keyword evidence="2" id="KW-0813">Transport</keyword>
<name>A0A2A4Z1X1_9PROT</name>
<dbReference type="AlphaFoldDB" id="A0A2A4Z1X1"/>
<evidence type="ECO:0000256" key="1">
    <source>
        <dbReference type="ARBA" id="ARBA00004651"/>
    </source>
</evidence>
<feature type="transmembrane region" description="Helical" evidence="9">
    <location>
        <begin position="188"/>
        <end position="209"/>
    </location>
</feature>
<gene>
    <name evidence="10" type="ORF">COB13_09690</name>
</gene>
<feature type="transmembrane region" description="Helical" evidence="9">
    <location>
        <begin position="6"/>
        <end position="29"/>
    </location>
</feature>
<dbReference type="GO" id="GO:0006865">
    <property type="term" value="P:amino acid transport"/>
    <property type="evidence" value="ECO:0007669"/>
    <property type="project" value="UniProtKB-KW"/>
</dbReference>